<keyword evidence="3" id="KW-1185">Reference proteome</keyword>
<keyword evidence="1" id="KW-1133">Transmembrane helix</keyword>
<keyword evidence="1" id="KW-0472">Membrane</keyword>
<evidence type="ECO:0008006" key="4">
    <source>
        <dbReference type="Google" id="ProtNLM"/>
    </source>
</evidence>
<organism evidence="2 3">
    <name type="scientific">Chloroflexus islandicus</name>
    <dbReference type="NCBI Taxonomy" id="1707952"/>
    <lineage>
        <taxon>Bacteria</taxon>
        <taxon>Bacillati</taxon>
        <taxon>Chloroflexota</taxon>
        <taxon>Chloroflexia</taxon>
        <taxon>Chloroflexales</taxon>
        <taxon>Chloroflexineae</taxon>
        <taxon>Chloroflexaceae</taxon>
        <taxon>Chloroflexus</taxon>
    </lineage>
</organism>
<name>A0A178M260_9CHLR</name>
<sequence length="582" mass="62123">MTAPDPFSLPPAPPAERRSPLPLIIGGGIVGLLLIVIGAGALAFTLLSQRASAIPELLPAETQIYAAITPNLSDLPNIDRLRRAFPETFDYQNTDETADFLQERFGVTFADDIAPWIGAEAAVAVYGLPIDQLGGAMGESANPFNPPATLDPLEDVDLSNANVLLIAAARDQRAAQAFLDKQRAFREGQGERFTSNTANGVTIYASESDETPFAAFALARNMVVFASNAASITKLIEQRSESALARNAQFQAVTQSLPNDRIGTIYIAGEALARFFDSLFEAGSLDESNPSIADARSAAQAMQGVGFTMAVIDSGLRFDAVTVFDQTRLSSELREQLSSFRPTVSPERAGEVSSAAIGVFSFAIPADWGERLRDQLDSAPETANALRDLEGNLGIDLDRDLFRWFHGEAVIAVLPNESAEAPVGGYFALRVADQAAAERGMQRLSELAEDLTGIRFQATSLGRAQVQAVEEGDIFFGYGFNGNDLVIAVGRQAMEAAFGAEQKLASFATYTNALKALPSPNSGVLYVNLNAARDLANRLGNDPIDPDTEQRLAPFRAITSSGTVGIDNRGAVRGTLLLSIEP</sequence>
<dbReference type="OrthoDB" id="138967at2"/>
<comment type="caution">
    <text evidence="2">The sequence shown here is derived from an EMBL/GenBank/DDBJ whole genome shotgun (WGS) entry which is preliminary data.</text>
</comment>
<dbReference type="AlphaFoldDB" id="A0A178M260"/>
<dbReference type="STRING" id="1707952.A6A03_04170"/>
<gene>
    <name evidence="2" type="ORF">A6A03_04170</name>
</gene>
<keyword evidence="1" id="KW-0812">Transmembrane</keyword>
<protein>
    <recommendedName>
        <fullName evidence="4">DUF3352 domain-containing protein</fullName>
    </recommendedName>
</protein>
<dbReference type="Proteomes" id="UP000078287">
    <property type="component" value="Unassembled WGS sequence"/>
</dbReference>
<evidence type="ECO:0000313" key="3">
    <source>
        <dbReference type="Proteomes" id="UP000078287"/>
    </source>
</evidence>
<reference evidence="2 3" key="1">
    <citation type="submission" date="2016-04" db="EMBL/GenBank/DDBJ databases">
        <title>Chloroflexus islandicus sp. nov., a thermophilic filamentous anoxygenic phototrophic bacterium from geyser Strokkur (Iceland).</title>
        <authorList>
            <person name="Gaisin V.A."/>
            <person name="Kalashnikov A.M."/>
            <person name="Sukhacheva M.V."/>
            <person name="Grouzdev D.S."/>
            <person name="Ivanov T.M."/>
            <person name="Kuznetsov B."/>
            <person name="Gorlenko V.M."/>
        </authorList>
    </citation>
    <scope>NUCLEOTIDE SEQUENCE [LARGE SCALE GENOMIC DNA]</scope>
    <source>
        <strain evidence="3">isl-2</strain>
    </source>
</reference>
<accession>A0A178M260</accession>
<dbReference type="RefSeq" id="WP_066790781.1">
    <property type="nucleotide sequence ID" value="NZ_LWQS01000093.1"/>
</dbReference>
<proteinExistence type="predicted"/>
<evidence type="ECO:0000256" key="1">
    <source>
        <dbReference type="SAM" id="Phobius"/>
    </source>
</evidence>
<dbReference type="InterPro" id="IPR021787">
    <property type="entry name" value="DUF3352"/>
</dbReference>
<evidence type="ECO:0000313" key="2">
    <source>
        <dbReference type="EMBL" id="OAN40516.1"/>
    </source>
</evidence>
<dbReference type="EMBL" id="LWQS01000093">
    <property type="protein sequence ID" value="OAN40516.1"/>
    <property type="molecule type" value="Genomic_DNA"/>
</dbReference>
<dbReference type="Pfam" id="PF11832">
    <property type="entry name" value="DUF3352"/>
    <property type="match status" value="1"/>
</dbReference>
<feature type="transmembrane region" description="Helical" evidence="1">
    <location>
        <begin position="20"/>
        <end position="47"/>
    </location>
</feature>